<proteinExistence type="inferred from homology"/>
<comment type="similarity">
    <text evidence="2">Belongs to the SusD family.</text>
</comment>
<evidence type="ECO:0000259" key="7">
    <source>
        <dbReference type="Pfam" id="PF07980"/>
    </source>
</evidence>
<dbReference type="Gene3D" id="1.25.40.390">
    <property type="match status" value="1"/>
</dbReference>
<keyword evidence="3 6" id="KW-0732">Signal</keyword>
<protein>
    <submittedName>
        <fullName evidence="8">RagB/SusD family nutrient uptake outer membrane protein</fullName>
    </submittedName>
</protein>
<dbReference type="OrthoDB" id="5694214at2"/>
<dbReference type="Proteomes" id="UP000291124">
    <property type="component" value="Chromosome"/>
</dbReference>
<evidence type="ECO:0000313" key="9">
    <source>
        <dbReference type="Proteomes" id="UP000291124"/>
    </source>
</evidence>
<dbReference type="SUPFAM" id="SSF48452">
    <property type="entry name" value="TPR-like"/>
    <property type="match status" value="1"/>
</dbReference>
<keyword evidence="5" id="KW-0998">Cell outer membrane</keyword>
<dbReference type="GO" id="GO:0009279">
    <property type="term" value="C:cell outer membrane"/>
    <property type="evidence" value="ECO:0007669"/>
    <property type="project" value="UniProtKB-SubCell"/>
</dbReference>
<gene>
    <name evidence="8" type="ORF">E1750_16410</name>
</gene>
<reference evidence="9" key="1">
    <citation type="submission" date="2019-03" db="EMBL/GenBank/DDBJ databases">
        <title>Flavobacterium sp.</title>
        <authorList>
            <person name="Kim H."/>
        </authorList>
    </citation>
    <scope>NUCLEOTIDE SEQUENCE [LARGE SCALE GENOMIC DNA]</scope>
    <source>
        <strain evidence="9">GS13</strain>
    </source>
</reference>
<dbReference type="Pfam" id="PF07980">
    <property type="entry name" value="SusD_RagB"/>
    <property type="match status" value="1"/>
</dbReference>
<dbReference type="AlphaFoldDB" id="A0A4P6YHH8"/>
<evidence type="ECO:0000256" key="6">
    <source>
        <dbReference type="SAM" id="SignalP"/>
    </source>
</evidence>
<keyword evidence="9" id="KW-1185">Reference proteome</keyword>
<comment type="subcellular location">
    <subcellularLocation>
        <location evidence="1">Cell outer membrane</location>
    </subcellularLocation>
</comment>
<name>A0A4P6YHH8_9FLAO</name>
<keyword evidence="4" id="KW-0472">Membrane</keyword>
<feature type="domain" description="RagB/SusD" evidence="7">
    <location>
        <begin position="338"/>
        <end position="588"/>
    </location>
</feature>
<sequence>MKTKKLLFSIAVALLILSSCDDVEFGDKFLEKEPSVDVTKDTIFSSVEFATRYLTRGYTTLPYGLNLDWGAKDDKLGMDILESLSDLNQSYLSWGGPNQLYYSGQYAAASENTSNSTKYHYTKENSWVGIRIGWNFIENADKIPAPDEATKNLVKRMKAEAKMIIALHYTDMYRHFGGLPWVDRTYSPADETTLPRLTSLETMNKIVALIEEAEPDLPWVYANTLNDDGRFTRASALGLKARLLLFGASPLFNSGTPYMDGEAAAKKLVWHGSEDPNLWKRAADAAKELMDQGYYGLVSTGNFRKDFQDAYYKRGTKEMLISTRQRYRSGGYWTANYYFYQSAGGYGTGCPTKEYVDMFPMKDGTPINDPNSGYNPNMNPWENRDPRLYETVLVNGDYYQGRTAQLWIGGLERTTLAANGSKTGFGLRKFLLERDAATSMPSIVHWPYLRMAEIYLTYAEAINEFNGSPTPEAYAAVDIVRNRVGLGDLPKGLSKEAFREAVLTERACEFGWEEVRWFDLIRHKKANLFQRALHGVNTTKNANGTYSYETVELQARHWKNTWSPKWYLSAFPPNEVNKGYGLVQNPGW</sequence>
<evidence type="ECO:0000256" key="1">
    <source>
        <dbReference type="ARBA" id="ARBA00004442"/>
    </source>
</evidence>
<dbReference type="InterPro" id="IPR011990">
    <property type="entry name" value="TPR-like_helical_dom_sf"/>
</dbReference>
<dbReference type="RefSeq" id="WP_133277807.1">
    <property type="nucleotide sequence ID" value="NZ_CP037933.1"/>
</dbReference>
<dbReference type="InterPro" id="IPR012944">
    <property type="entry name" value="SusD_RagB_dom"/>
</dbReference>
<dbReference type="KEGG" id="fnk:E1750_16410"/>
<evidence type="ECO:0000256" key="2">
    <source>
        <dbReference type="ARBA" id="ARBA00006275"/>
    </source>
</evidence>
<accession>A0A4P6YHH8</accession>
<evidence type="ECO:0000256" key="5">
    <source>
        <dbReference type="ARBA" id="ARBA00023237"/>
    </source>
</evidence>
<evidence type="ECO:0000256" key="4">
    <source>
        <dbReference type="ARBA" id="ARBA00023136"/>
    </source>
</evidence>
<evidence type="ECO:0000313" key="8">
    <source>
        <dbReference type="EMBL" id="QBN20307.1"/>
    </source>
</evidence>
<dbReference type="PROSITE" id="PS51257">
    <property type="entry name" value="PROKAR_LIPOPROTEIN"/>
    <property type="match status" value="1"/>
</dbReference>
<organism evidence="8 9">
    <name type="scientific">Flavobacterium nackdongense</name>
    <dbReference type="NCBI Taxonomy" id="2547394"/>
    <lineage>
        <taxon>Bacteria</taxon>
        <taxon>Pseudomonadati</taxon>
        <taxon>Bacteroidota</taxon>
        <taxon>Flavobacteriia</taxon>
        <taxon>Flavobacteriales</taxon>
        <taxon>Flavobacteriaceae</taxon>
        <taxon>Flavobacterium</taxon>
    </lineage>
</organism>
<feature type="chain" id="PRO_5020358550" evidence="6">
    <location>
        <begin position="22"/>
        <end position="588"/>
    </location>
</feature>
<dbReference type="EMBL" id="CP037933">
    <property type="protein sequence ID" value="QBN20307.1"/>
    <property type="molecule type" value="Genomic_DNA"/>
</dbReference>
<feature type="signal peptide" evidence="6">
    <location>
        <begin position="1"/>
        <end position="21"/>
    </location>
</feature>
<evidence type="ECO:0000256" key="3">
    <source>
        <dbReference type="ARBA" id="ARBA00022729"/>
    </source>
</evidence>